<evidence type="ECO:0000313" key="3">
    <source>
        <dbReference type="Proteomes" id="UP000184080"/>
    </source>
</evidence>
<sequence>MKKKQSKDIILIIILIPLFLWGAFFISSRMENKLPRYTVINKAREGYSVFYEALKDLKYPVERTLKPISEQDLDTIQIVTEQGALNINAEDIKAWVKKGGKIVFLSSRPLGKIDYEDVSPIKQGSITNYNYHKGKIIAADVSYFTNEALMEDVSKAYNLVSEVDGNSYKKIYFNEYNIFVQGQKRSLWDYTPLGIRIIVYQLALVLIALYYYKGKRFGKPIPLYEEVERSENEYVYNTASIYRQANCWDIMVESYYTSLLKEMNSTHQQWLEYWERKDLPSINNAKKVYDFMNNKKEKHDKNKCLQIINTIEELKSILTKRRDSYWKTWKTTK</sequence>
<dbReference type="AlphaFoldDB" id="A0A1M6F8B5"/>
<keyword evidence="1" id="KW-1133">Transmembrane helix</keyword>
<gene>
    <name evidence="2" type="ORF">SAMN05444401_1842</name>
</gene>
<feature type="transmembrane region" description="Helical" evidence="1">
    <location>
        <begin position="9"/>
        <end position="27"/>
    </location>
</feature>
<organism evidence="2 3">
    <name type="scientific">Clostridium amylolyticum</name>
    <dbReference type="NCBI Taxonomy" id="1121298"/>
    <lineage>
        <taxon>Bacteria</taxon>
        <taxon>Bacillati</taxon>
        <taxon>Bacillota</taxon>
        <taxon>Clostridia</taxon>
        <taxon>Eubacteriales</taxon>
        <taxon>Clostridiaceae</taxon>
        <taxon>Clostridium</taxon>
    </lineage>
</organism>
<proteinExistence type="predicted"/>
<keyword evidence="3" id="KW-1185">Reference proteome</keyword>
<dbReference type="Proteomes" id="UP000184080">
    <property type="component" value="Unassembled WGS sequence"/>
</dbReference>
<keyword evidence="1" id="KW-0812">Transmembrane</keyword>
<accession>A0A1M6F8B5</accession>
<reference evidence="2 3" key="1">
    <citation type="submission" date="2016-11" db="EMBL/GenBank/DDBJ databases">
        <authorList>
            <person name="Jaros S."/>
            <person name="Januszkiewicz K."/>
            <person name="Wedrychowicz H."/>
        </authorList>
    </citation>
    <scope>NUCLEOTIDE SEQUENCE [LARGE SCALE GENOMIC DNA]</scope>
    <source>
        <strain evidence="2 3">DSM 21864</strain>
    </source>
</reference>
<dbReference type="RefSeq" id="WP_073005723.1">
    <property type="nucleotide sequence ID" value="NZ_FQZO01000002.1"/>
</dbReference>
<evidence type="ECO:0008006" key="4">
    <source>
        <dbReference type="Google" id="ProtNLM"/>
    </source>
</evidence>
<evidence type="ECO:0000256" key="1">
    <source>
        <dbReference type="SAM" id="Phobius"/>
    </source>
</evidence>
<dbReference type="OrthoDB" id="1900207at2"/>
<name>A0A1M6F8B5_9CLOT</name>
<dbReference type="STRING" id="1121298.SAMN05444401_1842"/>
<feature type="transmembrane region" description="Helical" evidence="1">
    <location>
        <begin position="193"/>
        <end position="212"/>
    </location>
</feature>
<protein>
    <recommendedName>
        <fullName evidence="4">DUF4350 domain-containing protein</fullName>
    </recommendedName>
</protein>
<dbReference type="EMBL" id="FQZO01000002">
    <property type="protein sequence ID" value="SHI93925.1"/>
    <property type="molecule type" value="Genomic_DNA"/>
</dbReference>
<evidence type="ECO:0000313" key="2">
    <source>
        <dbReference type="EMBL" id="SHI93925.1"/>
    </source>
</evidence>
<keyword evidence="1" id="KW-0472">Membrane</keyword>